<dbReference type="InterPro" id="IPR013969">
    <property type="entry name" value="Oligosacch_biosynth_Alg14"/>
</dbReference>
<organism evidence="12 13">
    <name type="scientific">Candida verbasci</name>
    <dbReference type="NCBI Taxonomy" id="1227364"/>
    <lineage>
        <taxon>Eukaryota</taxon>
        <taxon>Fungi</taxon>
        <taxon>Dikarya</taxon>
        <taxon>Ascomycota</taxon>
        <taxon>Saccharomycotina</taxon>
        <taxon>Pichiomycetes</taxon>
        <taxon>Debaryomycetaceae</taxon>
        <taxon>Candida/Lodderomyces clade</taxon>
        <taxon>Candida</taxon>
    </lineage>
</organism>
<evidence type="ECO:0000256" key="7">
    <source>
        <dbReference type="ARBA" id="ARBA00022824"/>
    </source>
</evidence>
<gene>
    <name evidence="11" type="primary">ALG14</name>
    <name evidence="12" type="ORF">CANVERA_P3578</name>
</gene>
<dbReference type="Pfam" id="PF08660">
    <property type="entry name" value="Alg14"/>
    <property type="match status" value="1"/>
</dbReference>
<accession>A0A9W4U0C2</accession>
<evidence type="ECO:0000256" key="10">
    <source>
        <dbReference type="ARBA" id="ARBA00032062"/>
    </source>
</evidence>
<proteinExistence type="inferred from homology"/>
<keyword evidence="8 11" id="KW-1133">Transmembrane helix</keyword>
<feature type="transmembrane region" description="Helical" evidence="11">
    <location>
        <begin position="135"/>
        <end position="155"/>
    </location>
</feature>
<dbReference type="PANTHER" id="PTHR12154">
    <property type="entry name" value="GLYCOSYL TRANSFERASE-RELATED"/>
    <property type="match status" value="1"/>
</dbReference>
<feature type="transmembrane region" description="Helical" evidence="11">
    <location>
        <begin position="6"/>
        <end position="30"/>
    </location>
</feature>
<dbReference type="PANTHER" id="PTHR12154:SF4">
    <property type="entry name" value="UDP-N-ACETYLGLUCOSAMINE TRANSFERASE SUBUNIT ALG14 HOMOLOG"/>
    <property type="match status" value="1"/>
</dbReference>
<evidence type="ECO:0000313" key="12">
    <source>
        <dbReference type="EMBL" id="CAI5759069.1"/>
    </source>
</evidence>
<dbReference type="AlphaFoldDB" id="A0A9W4U0C2"/>
<keyword evidence="6 11" id="KW-0812">Transmembrane</keyword>
<evidence type="ECO:0000256" key="6">
    <source>
        <dbReference type="ARBA" id="ARBA00022692"/>
    </source>
</evidence>
<evidence type="ECO:0000256" key="5">
    <source>
        <dbReference type="ARBA" id="ARBA00017467"/>
    </source>
</evidence>
<dbReference type="OrthoDB" id="17098at2759"/>
<evidence type="ECO:0000256" key="4">
    <source>
        <dbReference type="ARBA" id="ARBA00011335"/>
    </source>
</evidence>
<dbReference type="GO" id="GO:0004577">
    <property type="term" value="F:N-acetylglucosaminyldiphosphodolichol N-acetylglucosaminyltransferase activity"/>
    <property type="evidence" value="ECO:0007669"/>
    <property type="project" value="TreeGrafter"/>
</dbReference>
<feature type="transmembrane region" description="Helical" evidence="11">
    <location>
        <begin position="99"/>
        <end position="119"/>
    </location>
</feature>
<protein>
    <recommendedName>
        <fullName evidence="5 11">UDP-N-acetylglucosamine transferase subunit ALG14</fullName>
    </recommendedName>
    <alternativeName>
        <fullName evidence="10 11">Asparagine-linked glycosylation protein 14</fullName>
    </alternativeName>
</protein>
<evidence type="ECO:0000256" key="11">
    <source>
        <dbReference type="RuleBase" id="RU362127"/>
    </source>
</evidence>
<dbReference type="GO" id="GO:0043541">
    <property type="term" value="C:UDP-N-acetylglucosamine transferase complex"/>
    <property type="evidence" value="ECO:0007669"/>
    <property type="project" value="TreeGrafter"/>
</dbReference>
<reference evidence="12" key="1">
    <citation type="submission" date="2022-12" db="EMBL/GenBank/DDBJ databases">
        <authorList>
            <person name="Brejova B."/>
        </authorList>
    </citation>
    <scope>NUCLEOTIDE SEQUENCE</scope>
</reference>
<comment type="subunit">
    <text evidence="4 11">Heterodimer with ALG13 to form a functional enzyme.</text>
</comment>
<evidence type="ECO:0000313" key="13">
    <source>
        <dbReference type="Proteomes" id="UP001152885"/>
    </source>
</evidence>
<dbReference type="Proteomes" id="UP001152885">
    <property type="component" value="Unassembled WGS sequence"/>
</dbReference>
<comment type="subcellular location">
    <subcellularLocation>
        <location evidence="1 11">Endoplasmic reticulum membrane</location>
        <topology evidence="1 11">Single-pass membrane protein</topology>
    </subcellularLocation>
    <subcellularLocation>
        <location evidence="2">Nucleus membrane</location>
        <topology evidence="2">Single-pass membrane protein</topology>
    </subcellularLocation>
</comment>
<sequence length="200" mass="22778">MHYENLISFLVTIVTVPIFLILIRLVYILYGDPPRRVENVSISVFLGSGGHTGEMLALISKLDLKISTYICSDETSKNKVKDKGEVIYIPRARHVGQSYFTSIFTTLHSFIISSILLLFNCPSVLLLNGPGTSVPIAYIIFIYKFLGICSTRIIYIESLARVEKLSLSGWLLLPITNRFIVQWDKLYQKYNKVEYYGILL</sequence>
<keyword evidence="13" id="KW-1185">Reference proteome</keyword>
<name>A0A9W4U0C2_9ASCO</name>
<keyword evidence="7 11" id="KW-0256">Endoplasmic reticulum</keyword>
<evidence type="ECO:0000256" key="1">
    <source>
        <dbReference type="ARBA" id="ARBA00004389"/>
    </source>
</evidence>
<evidence type="ECO:0000256" key="3">
    <source>
        <dbReference type="ARBA" id="ARBA00009731"/>
    </source>
</evidence>
<evidence type="ECO:0000256" key="2">
    <source>
        <dbReference type="ARBA" id="ARBA00004590"/>
    </source>
</evidence>
<comment type="similarity">
    <text evidence="3 11">Belongs to the ALG14 family.</text>
</comment>
<dbReference type="Gene3D" id="3.40.50.2000">
    <property type="entry name" value="Glycogen Phosphorylase B"/>
    <property type="match status" value="1"/>
</dbReference>
<dbReference type="GO" id="GO:0006488">
    <property type="term" value="P:dolichol-linked oligosaccharide biosynthetic process"/>
    <property type="evidence" value="ECO:0007669"/>
    <property type="project" value="InterPro"/>
</dbReference>
<evidence type="ECO:0000256" key="9">
    <source>
        <dbReference type="ARBA" id="ARBA00023136"/>
    </source>
</evidence>
<evidence type="ECO:0000256" key="8">
    <source>
        <dbReference type="ARBA" id="ARBA00022989"/>
    </source>
</evidence>
<comment type="caution">
    <text evidence="12">The sequence shown here is derived from an EMBL/GenBank/DDBJ whole genome shotgun (WGS) entry which is preliminary data.</text>
</comment>
<comment type="caution">
    <text evidence="11">Lacks conserved residue(s) required for the propagation of feature annotation.</text>
</comment>
<comment type="function">
    <text evidence="11">Involved in protein N-glycosylation. Essential for the second step of the dolichol-linked oligosaccharide pathway. Anchors the catalytic subunit ALG13 to the ER.</text>
</comment>
<keyword evidence="9 11" id="KW-0472">Membrane</keyword>
<dbReference type="GO" id="GO:0031965">
    <property type="term" value="C:nuclear membrane"/>
    <property type="evidence" value="ECO:0007669"/>
    <property type="project" value="UniProtKB-SubCell"/>
</dbReference>
<dbReference type="EMBL" id="CANTUO010000003">
    <property type="protein sequence ID" value="CAI5759069.1"/>
    <property type="molecule type" value="Genomic_DNA"/>
</dbReference>